<protein>
    <submittedName>
        <fullName evidence="2">Uncharacterized protein</fullName>
    </submittedName>
</protein>
<name>A0A9P4NYN4_9PEZI</name>
<reference evidence="2" key="1">
    <citation type="journal article" date="2020" name="Stud. Mycol.">
        <title>101 Dothideomycetes genomes: a test case for predicting lifestyles and emergence of pathogens.</title>
        <authorList>
            <person name="Haridas S."/>
            <person name="Albert R."/>
            <person name="Binder M."/>
            <person name="Bloem J."/>
            <person name="Labutti K."/>
            <person name="Salamov A."/>
            <person name="Andreopoulos B."/>
            <person name="Baker S."/>
            <person name="Barry K."/>
            <person name="Bills G."/>
            <person name="Bluhm B."/>
            <person name="Cannon C."/>
            <person name="Castanera R."/>
            <person name="Culley D."/>
            <person name="Daum C."/>
            <person name="Ezra D."/>
            <person name="Gonzalez J."/>
            <person name="Henrissat B."/>
            <person name="Kuo A."/>
            <person name="Liang C."/>
            <person name="Lipzen A."/>
            <person name="Lutzoni F."/>
            <person name="Magnuson J."/>
            <person name="Mondo S."/>
            <person name="Nolan M."/>
            <person name="Ohm R."/>
            <person name="Pangilinan J."/>
            <person name="Park H.-J."/>
            <person name="Ramirez L."/>
            <person name="Alfaro M."/>
            <person name="Sun H."/>
            <person name="Tritt A."/>
            <person name="Yoshinaga Y."/>
            <person name="Zwiers L.-H."/>
            <person name="Turgeon B."/>
            <person name="Goodwin S."/>
            <person name="Spatafora J."/>
            <person name="Crous P."/>
            <person name="Grigoriev I."/>
        </authorList>
    </citation>
    <scope>NUCLEOTIDE SEQUENCE</scope>
    <source>
        <strain evidence="2">CBS 130266</strain>
    </source>
</reference>
<sequence length="130" mass="14068">MSGTNLPKYASAHAPIPTSQDLYKELPMDGAIDTIENYTPVPTLQKSYTALPMYATFEPTHTSQNPSTREGLSTDQVVVFSIVGFAVAVGVMMGIVAYIQRRRRRTNAAAAAAAADQEAAVPHQETLWRG</sequence>
<evidence type="ECO:0000313" key="3">
    <source>
        <dbReference type="Proteomes" id="UP000800235"/>
    </source>
</evidence>
<comment type="caution">
    <text evidence="2">The sequence shown here is derived from an EMBL/GenBank/DDBJ whole genome shotgun (WGS) entry which is preliminary data.</text>
</comment>
<gene>
    <name evidence="2" type="ORF">EJ08DRAFT_56334</name>
</gene>
<evidence type="ECO:0000313" key="2">
    <source>
        <dbReference type="EMBL" id="KAF2433496.1"/>
    </source>
</evidence>
<evidence type="ECO:0000256" key="1">
    <source>
        <dbReference type="SAM" id="Phobius"/>
    </source>
</evidence>
<keyword evidence="1" id="KW-0472">Membrane</keyword>
<feature type="transmembrane region" description="Helical" evidence="1">
    <location>
        <begin position="77"/>
        <end position="99"/>
    </location>
</feature>
<keyword evidence="1" id="KW-1133">Transmembrane helix</keyword>
<dbReference type="AlphaFoldDB" id="A0A9P4NYN4"/>
<dbReference type="EMBL" id="MU007020">
    <property type="protein sequence ID" value="KAF2433496.1"/>
    <property type="molecule type" value="Genomic_DNA"/>
</dbReference>
<keyword evidence="1" id="KW-0812">Transmembrane</keyword>
<organism evidence="2 3">
    <name type="scientific">Tothia fuscella</name>
    <dbReference type="NCBI Taxonomy" id="1048955"/>
    <lineage>
        <taxon>Eukaryota</taxon>
        <taxon>Fungi</taxon>
        <taxon>Dikarya</taxon>
        <taxon>Ascomycota</taxon>
        <taxon>Pezizomycotina</taxon>
        <taxon>Dothideomycetes</taxon>
        <taxon>Pleosporomycetidae</taxon>
        <taxon>Venturiales</taxon>
        <taxon>Cylindrosympodiaceae</taxon>
        <taxon>Tothia</taxon>
    </lineage>
</organism>
<keyword evidence="3" id="KW-1185">Reference proteome</keyword>
<dbReference type="Proteomes" id="UP000800235">
    <property type="component" value="Unassembled WGS sequence"/>
</dbReference>
<proteinExistence type="predicted"/>
<accession>A0A9P4NYN4</accession>